<dbReference type="PROSITE" id="PS51257">
    <property type="entry name" value="PROKAR_LIPOPROTEIN"/>
    <property type="match status" value="1"/>
</dbReference>
<comment type="caution">
    <text evidence="2">The sequence shown here is derived from an EMBL/GenBank/DDBJ whole genome shotgun (WGS) entry which is preliminary data.</text>
</comment>
<evidence type="ECO:0008006" key="4">
    <source>
        <dbReference type="Google" id="ProtNLM"/>
    </source>
</evidence>
<dbReference type="RefSeq" id="WP_395544840.1">
    <property type="nucleotide sequence ID" value="NZ_CP166302.1"/>
</dbReference>
<proteinExistence type="predicted"/>
<dbReference type="EMBL" id="JBGFTR010000003">
    <property type="protein sequence ID" value="MFH7564240.1"/>
    <property type="molecule type" value="Genomic_DNA"/>
</dbReference>
<reference evidence="2 3" key="1">
    <citation type="submission" date="2024-08" db="EMBL/GenBank/DDBJ databases">
        <title>Oceanimonas smirnovii Genome sequencing and assembly.</title>
        <authorList>
            <person name="Tang B."/>
        </authorList>
    </citation>
    <scope>NUCLEOTIDE SEQUENCE [LARGE SCALE GENOMIC DNA]</scope>
    <source>
        <strain evidence="2 3">OS2020-119</strain>
    </source>
</reference>
<accession>A0ABW7NYX7</accession>
<protein>
    <recommendedName>
        <fullName evidence="4">Lipoprotein</fullName>
    </recommendedName>
</protein>
<sequence>MKKLTLCVFGVFLGLLSGCDTQGPGPAADVGDHIDEVVENGFHSEAAPVLPAEAQPEPEVIEQQKKHHQEVVEQASQEAENKLNAILDATTEPK</sequence>
<gene>
    <name evidence="2" type="ORF">AB9R89_02755</name>
</gene>
<feature type="coiled-coil region" evidence="1">
    <location>
        <begin position="65"/>
        <end position="92"/>
    </location>
</feature>
<evidence type="ECO:0000256" key="1">
    <source>
        <dbReference type="SAM" id="Coils"/>
    </source>
</evidence>
<keyword evidence="3" id="KW-1185">Reference proteome</keyword>
<dbReference type="Proteomes" id="UP001610706">
    <property type="component" value="Unassembled WGS sequence"/>
</dbReference>
<evidence type="ECO:0000313" key="2">
    <source>
        <dbReference type="EMBL" id="MFH7564240.1"/>
    </source>
</evidence>
<keyword evidence="1" id="KW-0175">Coiled coil</keyword>
<evidence type="ECO:0000313" key="3">
    <source>
        <dbReference type="Proteomes" id="UP001610706"/>
    </source>
</evidence>
<organism evidence="2 3">
    <name type="scientific">Oceanimonas smirnovii</name>
    <dbReference type="NCBI Taxonomy" id="264574"/>
    <lineage>
        <taxon>Bacteria</taxon>
        <taxon>Pseudomonadati</taxon>
        <taxon>Pseudomonadota</taxon>
        <taxon>Gammaproteobacteria</taxon>
        <taxon>Aeromonadales</taxon>
        <taxon>Aeromonadaceae</taxon>
        <taxon>Oceanimonas</taxon>
    </lineage>
</organism>
<name>A0ABW7NYX7_9GAMM</name>